<accession>A0A9N7N470</accession>
<feature type="repeat" description="PPR" evidence="2">
    <location>
        <begin position="85"/>
        <end position="119"/>
    </location>
</feature>
<dbReference type="InterPro" id="IPR002885">
    <property type="entry name" value="PPR_rpt"/>
</dbReference>
<dbReference type="OrthoDB" id="185373at2759"/>
<evidence type="ECO:0000256" key="1">
    <source>
        <dbReference type="ARBA" id="ARBA00022737"/>
    </source>
</evidence>
<feature type="region of interest" description="Disordered" evidence="3">
    <location>
        <begin position="461"/>
        <end position="507"/>
    </location>
</feature>
<evidence type="ECO:0000256" key="3">
    <source>
        <dbReference type="SAM" id="MobiDB-lite"/>
    </source>
</evidence>
<proteinExistence type="predicted"/>
<dbReference type="SUPFAM" id="SSF48452">
    <property type="entry name" value="TPR-like"/>
    <property type="match status" value="1"/>
</dbReference>
<dbReference type="EMBL" id="CACSLK010027624">
    <property type="protein sequence ID" value="CAA0826656.1"/>
    <property type="molecule type" value="Genomic_DNA"/>
</dbReference>
<protein>
    <submittedName>
        <fullName evidence="4">Pentatricopeptide repeat-containing protein</fullName>
    </submittedName>
</protein>
<feature type="region of interest" description="Disordered" evidence="3">
    <location>
        <begin position="437"/>
        <end position="456"/>
    </location>
</feature>
<feature type="repeat" description="PPR" evidence="2">
    <location>
        <begin position="186"/>
        <end position="220"/>
    </location>
</feature>
<gene>
    <name evidence="4" type="ORF">SHERM_01855</name>
</gene>
<evidence type="ECO:0000313" key="5">
    <source>
        <dbReference type="Proteomes" id="UP001153555"/>
    </source>
</evidence>
<dbReference type="AlphaFoldDB" id="A0A9N7N470"/>
<dbReference type="PANTHER" id="PTHR24015">
    <property type="entry name" value="OS07G0578800 PROTEIN-RELATED"/>
    <property type="match status" value="1"/>
</dbReference>
<dbReference type="Pfam" id="PF13041">
    <property type="entry name" value="PPR_2"/>
    <property type="match status" value="2"/>
</dbReference>
<dbReference type="NCBIfam" id="TIGR00756">
    <property type="entry name" value="PPR"/>
    <property type="match status" value="3"/>
</dbReference>
<reference evidence="4" key="1">
    <citation type="submission" date="2019-12" db="EMBL/GenBank/DDBJ databases">
        <authorList>
            <person name="Scholes J."/>
        </authorList>
    </citation>
    <scope>NUCLEOTIDE SEQUENCE</scope>
</reference>
<dbReference type="Pfam" id="PF13812">
    <property type="entry name" value="PPR_3"/>
    <property type="match status" value="1"/>
</dbReference>
<sequence>MPNRVPVSTAANSYLRLLDACIASKSLKKGKTVHQRLLKINGQDFGSLAASSVPDKLARLYISCNSPQLAHRVFDSIPAHQKKSKTILWDQLIRAYAWAGPFERALDLYGQMVGSGVEPTKYTYPFVLKACAAMQDFETGARIHEDTKRYGLETDVYVCTALVDFYVKCGCMVEAKNVFDKMPERDVVAWNALINGFSSHGMYSDAISLVCKMQKFGVDPNSSTLVAILPVLGEKGRSSEGKSVHSFCLRRAIDIDVVVGTGLLDMYGKCGLLIYAKCVFSSLEYRNEITWSAVIGACVDCCSVNEAFGLFTKMKANESRVVPSPVVLSALLRGCAKLNDLGTGRYLHCCFVKSGFARDLMTSNTILSMYTKCGSTDDALKFFESIFFPLLSPHIFSPHKQHPSPIFLAGKPRSYLSHSCRLCKFSAIAAREIHPTSSPLTISTGDTEDHSRATDDSSAIAAREDHLRHVQPVTTPKLPPRTTSHNPTRPHQLPLHRRRTSSGPTPP</sequence>
<feature type="repeat" description="PPR" evidence="2">
    <location>
        <begin position="155"/>
        <end position="185"/>
    </location>
</feature>
<dbReference type="GO" id="GO:0003723">
    <property type="term" value="F:RNA binding"/>
    <property type="evidence" value="ECO:0007669"/>
    <property type="project" value="InterPro"/>
</dbReference>
<dbReference type="FunFam" id="1.25.40.10:FF:000344">
    <property type="entry name" value="Pentatricopeptide repeat-containing protein"/>
    <property type="match status" value="1"/>
</dbReference>
<evidence type="ECO:0000256" key="2">
    <source>
        <dbReference type="PROSITE-ProRule" id="PRU00708"/>
    </source>
</evidence>
<feature type="repeat" description="PPR" evidence="2">
    <location>
        <begin position="287"/>
        <end position="321"/>
    </location>
</feature>
<dbReference type="GO" id="GO:0009451">
    <property type="term" value="P:RNA modification"/>
    <property type="evidence" value="ECO:0007669"/>
    <property type="project" value="InterPro"/>
</dbReference>
<dbReference type="Gene3D" id="1.25.40.10">
    <property type="entry name" value="Tetratricopeptide repeat domain"/>
    <property type="match status" value="2"/>
</dbReference>
<keyword evidence="1" id="KW-0677">Repeat</keyword>
<comment type="caution">
    <text evidence="4">The sequence shown here is derived from an EMBL/GenBank/DDBJ whole genome shotgun (WGS) entry which is preliminary data.</text>
</comment>
<evidence type="ECO:0000313" key="4">
    <source>
        <dbReference type="EMBL" id="CAA0826656.1"/>
    </source>
</evidence>
<dbReference type="Proteomes" id="UP001153555">
    <property type="component" value="Unassembled WGS sequence"/>
</dbReference>
<dbReference type="Pfam" id="PF01535">
    <property type="entry name" value="PPR"/>
    <property type="match status" value="2"/>
</dbReference>
<dbReference type="PROSITE" id="PS51375">
    <property type="entry name" value="PPR"/>
    <property type="match status" value="4"/>
</dbReference>
<dbReference type="InterPro" id="IPR011990">
    <property type="entry name" value="TPR-like_helical_dom_sf"/>
</dbReference>
<organism evidence="4 5">
    <name type="scientific">Striga hermonthica</name>
    <name type="common">Purple witchweed</name>
    <name type="synonym">Buchnera hermonthica</name>
    <dbReference type="NCBI Taxonomy" id="68872"/>
    <lineage>
        <taxon>Eukaryota</taxon>
        <taxon>Viridiplantae</taxon>
        <taxon>Streptophyta</taxon>
        <taxon>Embryophyta</taxon>
        <taxon>Tracheophyta</taxon>
        <taxon>Spermatophyta</taxon>
        <taxon>Magnoliopsida</taxon>
        <taxon>eudicotyledons</taxon>
        <taxon>Gunneridae</taxon>
        <taxon>Pentapetalae</taxon>
        <taxon>asterids</taxon>
        <taxon>lamiids</taxon>
        <taxon>Lamiales</taxon>
        <taxon>Orobanchaceae</taxon>
        <taxon>Buchnereae</taxon>
        <taxon>Striga</taxon>
    </lineage>
</organism>
<name>A0A9N7N470_STRHE</name>
<dbReference type="PANTHER" id="PTHR24015:SF548">
    <property type="entry name" value="OS08G0340900 PROTEIN"/>
    <property type="match status" value="1"/>
</dbReference>
<keyword evidence="5" id="KW-1185">Reference proteome</keyword>
<dbReference type="InterPro" id="IPR046960">
    <property type="entry name" value="PPR_At4g14850-like_plant"/>
</dbReference>